<organism evidence="3 4">
    <name type="scientific">Qipengyuania gaetbuli</name>
    <dbReference type="NCBI Taxonomy" id="266952"/>
    <lineage>
        <taxon>Bacteria</taxon>
        <taxon>Pseudomonadati</taxon>
        <taxon>Pseudomonadota</taxon>
        <taxon>Alphaproteobacteria</taxon>
        <taxon>Sphingomonadales</taxon>
        <taxon>Erythrobacteraceae</taxon>
        <taxon>Qipengyuania</taxon>
    </lineage>
</organism>
<dbReference type="Pfam" id="PF13590">
    <property type="entry name" value="DUF4136"/>
    <property type="match status" value="1"/>
</dbReference>
<reference evidence="3 4" key="1">
    <citation type="submission" date="2019-12" db="EMBL/GenBank/DDBJ databases">
        <title>Genomic-based taxomic classification of the family Erythrobacteraceae.</title>
        <authorList>
            <person name="Xu L."/>
        </authorList>
    </citation>
    <scope>NUCLEOTIDE SEQUENCE [LARGE SCALE GENOMIC DNA]</scope>
    <source>
        <strain evidence="3 4">DSM 16225</strain>
    </source>
</reference>
<gene>
    <name evidence="3" type="ORF">GRI42_09595</name>
</gene>
<dbReference type="RefSeq" id="WP_160608278.1">
    <property type="nucleotide sequence ID" value="NZ_JAHVHS010000005.1"/>
</dbReference>
<dbReference type="Proteomes" id="UP000444185">
    <property type="component" value="Unassembled WGS sequence"/>
</dbReference>
<dbReference type="OrthoDB" id="7428103at2"/>
<evidence type="ECO:0000259" key="2">
    <source>
        <dbReference type="Pfam" id="PF13590"/>
    </source>
</evidence>
<feature type="chain" id="PRO_5032389791" evidence="1">
    <location>
        <begin position="21"/>
        <end position="201"/>
    </location>
</feature>
<dbReference type="InterPro" id="IPR025411">
    <property type="entry name" value="DUF4136"/>
</dbReference>
<sequence length="201" mass="20640">MNRIALTFAALGTFALSACATAPGPVQVTRFVAPEASARLGEGTIFLAGSGAQDTDSLALMPYKSAVAAQLRALGYTETDRASARQIATVTLERYVQTAEGRRSPVTVGVGGRTGSYGSGVGVGIGINLGGGERDKLGSELSVTIRDAASQANLWEGRADLRVPDNSPLAQAQANAQTLAAALFSDFPGNNGETIEVEVPK</sequence>
<feature type="domain" description="DUF4136" evidence="2">
    <location>
        <begin position="53"/>
        <end position="189"/>
    </location>
</feature>
<name>A0A844Y2K5_9SPHN</name>
<accession>A0A844Y2K5</accession>
<keyword evidence="4" id="KW-1185">Reference proteome</keyword>
<protein>
    <submittedName>
        <fullName evidence="3">DUF4136 domain-containing protein</fullName>
    </submittedName>
</protein>
<evidence type="ECO:0000313" key="4">
    <source>
        <dbReference type="Proteomes" id="UP000444185"/>
    </source>
</evidence>
<dbReference type="AlphaFoldDB" id="A0A844Y2K5"/>
<dbReference type="EMBL" id="WTYF01000004">
    <property type="protein sequence ID" value="MXO51553.1"/>
    <property type="molecule type" value="Genomic_DNA"/>
</dbReference>
<comment type="caution">
    <text evidence="3">The sequence shown here is derived from an EMBL/GenBank/DDBJ whole genome shotgun (WGS) entry which is preliminary data.</text>
</comment>
<proteinExistence type="predicted"/>
<dbReference type="PROSITE" id="PS51257">
    <property type="entry name" value="PROKAR_LIPOPROTEIN"/>
    <property type="match status" value="1"/>
</dbReference>
<keyword evidence="1" id="KW-0732">Signal</keyword>
<evidence type="ECO:0000313" key="3">
    <source>
        <dbReference type="EMBL" id="MXO51553.1"/>
    </source>
</evidence>
<feature type="signal peptide" evidence="1">
    <location>
        <begin position="1"/>
        <end position="20"/>
    </location>
</feature>
<evidence type="ECO:0000256" key="1">
    <source>
        <dbReference type="SAM" id="SignalP"/>
    </source>
</evidence>